<feature type="signal peptide" evidence="1">
    <location>
        <begin position="1"/>
        <end position="22"/>
    </location>
</feature>
<keyword evidence="3" id="KW-1185">Reference proteome</keyword>
<dbReference type="OrthoDB" id="2004788at2"/>
<evidence type="ECO:0000313" key="2">
    <source>
        <dbReference type="EMBL" id="AYG03606.1"/>
    </source>
</evidence>
<accession>A0A387BRK1</accession>
<feature type="chain" id="PRO_5039168910" evidence="1">
    <location>
        <begin position="23"/>
        <end position="238"/>
    </location>
</feature>
<dbReference type="Proteomes" id="UP000275069">
    <property type="component" value="Chromosome"/>
</dbReference>
<evidence type="ECO:0000313" key="3">
    <source>
        <dbReference type="Proteomes" id="UP000275069"/>
    </source>
</evidence>
<evidence type="ECO:0000256" key="1">
    <source>
        <dbReference type="SAM" id="SignalP"/>
    </source>
</evidence>
<sequence length="238" mass="24083">MALAAGATAVALITAGIITFNATTDGTLAEADEPAAATVVHQPTDLQSEALAWAESLGDFTTATHSGSGDVVVELPDGADAGILIARHQGDGDFAMTIIDADGESSGEQVVNTTGEYHGTTVWGLRTAPEASKTAAIQITADGDWSLIVAPLSAAIPMSASVSGDGDAVFLYDGKPGQLDAEHDGDAAFGVTAFAQNHHADGLEFTQTGPFTGESRFVDNVPAIIAVTATGAWTLTLA</sequence>
<proteinExistence type="predicted"/>
<reference evidence="2 3" key="1">
    <citation type="submission" date="2018-09" db="EMBL/GenBank/DDBJ databases">
        <title>Genome sequencing of strain 2DFW10M-5.</title>
        <authorList>
            <person name="Heo J."/>
            <person name="Kim S.-J."/>
            <person name="Kwon S.-W."/>
        </authorList>
    </citation>
    <scope>NUCLEOTIDE SEQUENCE [LARGE SCALE GENOMIC DNA]</scope>
    <source>
        <strain evidence="2 3">2DFW10M-5</strain>
    </source>
</reference>
<organism evidence="2 3">
    <name type="scientific">Gryllotalpicola protaetiae</name>
    <dbReference type="NCBI Taxonomy" id="2419771"/>
    <lineage>
        <taxon>Bacteria</taxon>
        <taxon>Bacillati</taxon>
        <taxon>Actinomycetota</taxon>
        <taxon>Actinomycetes</taxon>
        <taxon>Micrococcales</taxon>
        <taxon>Microbacteriaceae</taxon>
        <taxon>Gryllotalpicola</taxon>
    </lineage>
</organism>
<name>A0A387BRK1_9MICO</name>
<dbReference type="EMBL" id="CP032624">
    <property type="protein sequence ID" value="AYG03606.1"/>
    <property type="molecule type" value="Genomic_DNA"/>
</dbReference>
<dbReference type="AlphaFoldDB" id="A0A387BRK1"/>
<protein>
    <submittedName>
        <fullName evidence="2">Uncharacterized protein</fullName>
    </submittedName>
</protein>
<keyword evidence="1" id="KW-0732">Signal</keyword>
<dbReference type="KEGG" id="gry:D7I44_08715"/>
<gene>
    <name evidence="2" type="ORF">D7I44_08715</name>
</gene>